<evidence type="ECO:0000313" key="1">
    <source>
        <dbReference type="EMBL" id="CAA3020607.1"/>
    </source>
</evidence>
<dbReference type="AlphaFoldDB" id="A0A8S0UKL7"/>
<gene>
    <name evidence="1" type="ORF">OLEA9_A084127</name>
</gene>
<dbReference type="OrthoDB" id="1868634at2759"/>
<organism evidence="1 2">
    <name type="scientific">Olea europaea subsp. europaea</name>
    <dbReference type="NCBI Taxonomy" id="158383"/>
    <lineage>
        <taxon>Eukaryota</taxon>
        <taxon>Viridiplantae</taxon>
        <taxon>Streptophyta</taxon>
        <taxon>Embryophyta</taxon>
        <taxon>Tracheophyta</taxon>
        <taxon>Spermatophyta</taxon>
        <taxon>Magnoliopsida</taxon>
        <taxon>eudicotyledons</taxon>
        <taxon>Gunneridae</taxon>
        <taxon>Pentapetalae</taxon>
        <taxon>asterids</taxon>
        <taxon>lamiids</taxon>
        <taxon>Lamiales</taxon>
        <taxon>Oleaceae</taxon>
        <taxon>Oleeae</taxon>
        <taxon>Olea</taxon>
    </lineage>
</organism>
<comment type="caution">
    <text evidence="1">The sequence shown here is derived from an EMBL/GenBank/DDBJ whole genome shotgun (WGS) entry which is preliminary data.</text>
</comment>
<sequence>MKSYYCKMGMFMSFMGKGLPTTQLLSSLTGTLERQFMEKDVSDFDKFHMTILDMFNTLNAALPGKHYNVPLQEEVQVCFEAWDKAEESRRKEIIMEFMMKRVNISKLDDFTLITGLVTPPAAMAAKRAGESVPQLKLIKALPDVIFVPSITVLALVSAKLSQKMILGQVGS</sequence>
<evidence type="ECO:0008006" key="3">
    <source>
        <dbReference type="Google" id="ProtNLM"/>
    </source>
</evidence>
<name>A0A8S0UKL7_OLEEU</name>
<evidence type="ECO:0000313" key="2">
    <source>
        <dbReference type="Proteomes" id="UP000594638"/>
    </source>
</evidence>
<dbReference type="PANTHER" id="PTHR37754">
    <property type="entry name" value="CALCIUM ION-BINDING PROTEIN"/>
    <property type="match status" value="1"/>
</dbReference>
<dbReference type="Proteomes" id="UP000594638">
    <property type="component" value="Unassembled WGS sequence"/>
</dbReference>
<accession>A0A8S0UKL7</accession>
<reference evidence="1 2" key="1">
    <citation type="submission" date="2019-12" db="EMBL/GenBank/DDBJ databases">
        <authorList>
            <person name="Alioto T."/>
            <person name="Alioto T."/>
            <person name="Gomez Garrido J."/>
        </authorList>
    </citation>
    <scope>NUCLEOTIDE SEQUENCE [LARGE SCALE GENOMIC DNA]</scope>
</reference>
<proteinExistence type="predicted"/>
<keyword evidence="2" id="KW-1185">Reference proteome</keyword>
<dbReference type="Gramene" id="OE9A084127T1">
    <property type="protein sequence ID" value="OE9A084127C1"/>
    <property type="gene ID" value="OE9A084127"/>
</dbReference>
<protein>
    <recommendedName>
        <fullName evidence="3">Calcium ion binding protein</fullName>
    </recommendedName>
</protein>
<dbReference type="PANTHER" id="PTHR37754:SF1">
    <property type="entry name" value="CALCIUM ION-BINDING PROTEIN"/>
    <property type="match status" value="1"/>
</dbReference>
<dbReference type="EMBL" id="CACTIH010009041">
    <property type="protein sequence ID" value="CAA3020607.1"/>
    <property type="molecule type" value="Genomic_DNA"/>
</dbReference>